<dbReference type="AlphaFoldDB" id="A0A6S6TYG6"/>
<protein>
    <recommendedName>
        <fullName evidence="1">YjiS-like domain-containing protein</fullName>
    </recommendedName>
</protein>
<accession>A0A6S6TYG6</accession>
<gene>
    <name evidence="2" type="ORF">HELGO_WM17366</name>
</gene>
<proteinExistence type="predicted"/>
<reference evidence="2" key="1">
    <citation type="submission" date="2020-01" db="EMBL/GenBank/DDBJ databases">
        <authorList>
            <person name="Meier V. D."/>
            <person name="Meier V D."/>
        </authorList>
    </citation>
    <scope>NUCLEOTIDE SEQUENCE</scope>
    <source>
        <strain evidence="2">HLG_WM_MAG_09</strain>
    </source>
</reference>
<organism evidence="2">
    <name type="scientific">uncultured Thiotrichaceae bacterium</name>
    <dbReference type="NCBI Taxonomy" id="298394"/>
    <lineage>
        <taxon>Bacteria</taxon>
        <taxon>Pseudomonadati</taxon>
        <taxon>Pseudomonadota</taxon>
        <taxon>Gammaproteobacteria</taxon>
        <taxon>Thiotrichales</taxon>
        <taxon>Thiotrichaceae</taxon>
        <taxon>environmental samples</taxon>
    </lineage>
</organism>
<dbReference type="Pfam" id="PF06568">
    <property type="entry name" value="YjiS-like"/>
    <property type="match status" value="1"/>
</dbReference>
<dbReference type="InterPro" id="IPR009506">
    <property type="entry name" value="YjiS-like"/>
</dbReference>
<sequence>MNSNIAHNGAYTGSSDLFDMTALLQRALDWLELQRVRRAIQKERDQLAELPEHVLQDIGVSRADALIESQRRFEDIPTGRMNCW</sequence>
<dbReference type="EMBL" id="CACVAT010000393">
    <property type="protein sequence ID" value="CAA6824494.1"/>
    <property type="molecule type" value="Genomic_DNA"/>
</dbReference>
<evidence type="ECO:0000313" key="2">
    <source>
        <dbReference type="EMBL" id="CAA6824494.1"/>
    </source>
</evidence>
<feature type="domain" description="YjiS-like" evidence="1">
    <location>
        <begin position="33"/>
        <end position="65"/>
    </location>
</feature>
<evidence type="ECO:0000259" key="1">
    <source>
        <dbReference type="Pfam" id="PF06568"/>
    </source>
</evidence>
<name>A0A6S6TYG6_9GAMM</name>